<gene>
    <name evidence="2" type="ORF">L3081_21780</name>
</gene>
<dbReference type="InterPro" id="IPR021806">
    <property type="entry name" value="DUF3379"/>
</dbReference>
<keyword evidence="1" id="KW-0472">Membrane</keyword>
<keyword evidence="3" id="KW-1185">Reference proteome</keyword>
<dbReference type="RefSeq" id="WP_242288418.1">
    <property type="nucleotide sequence ID" value="NZ_JAKKSL010000005.1"/>
</dbReference>
<dbReference type="Proteomes" id="UP001139646">
    <property type="component" value="Unassembled WGS sequence"/>
</dbReference>
<proteinExistence type="predicted"/>
<keyword evidence="1" id="KW-1133">Transmembrane helix</keyword>
<dbReference type="EMBL" id="JAKKSL010000005">
    <property type="protein sequence ID" value="MCI2285541.1"/>
    <property type="molecule type" value="Genomic_DNA"/>
</dbReference>
<organism evidence="2 3">
    <name type="scientific">Colwellia maritima</name>
    <dbReference type="NCBI Taxonomy" id="2912588"/>
    <lineage>
        <taxon>Bacteria</taxon>
        <taxon>Pseudomonadati</taxon>
        <taxon>Pseudomonadota</taxon>
        <taxon>Gammaproteobacteria</taxon>
        <taxon>Alteromonadales</taxon>
        <taxon>Colwelliaceae</taxon>
        <taxon>Colwellia</taxon>
    </lineage>
</organism>
<evidence type="ECO:0000313" key="2">
    <source>
        <dbReference type="EMBL" id="MCI2285541.1"/>
    </source>
</evidence>
<dbReference type="Pfam" id="PF11859">
    <property type="entry name" value="DUF3379"/>
    <property type="match status" value="1"/>
</dbReference>
<evidence type="ECO:0000313" key="3">
    <source>
        <dbReference type="Proteomes" id="UP001139646"/>
    </source>
</evidence>
<comment type="caution">
    <text evidence="2">The sequence shown here is derived from an EMBL/GenBank/DDBJ whole genome shotgun (WGS) entry which is preliminary data.</text>
</comment>
<name>A0ABS9X5N7_9GAMM</name>
<reference evidence="2" key="1">
    <citation type="submission" date="2022-01" db="EMBL/GenBank/DDBJ databases">
        <title>Colwellia maritima, isolated from seawater.</title>
        <authorList>
            <person name="Kristyanto S."/>
            <person name="Jung J."/>
            <person name="Jeon C.O."/>
        </authorList>
    </citation>
    <scope>NUCLEOTIDE SEQUENCE</scope>
    <source>
        <strain evidence="2">MSW7</strain>
    </source>
</reference>
<sequence length="254" mass="28809">MKDNSMNDKTAPASASIMDDLHFRRSIFANPMTQDEDVIEAQKADPAKKRLAQELCQFDEQIKQAMKIPVPDDLCDKLLLRQTFVSHKQEKRKTRIHLALAASVAIIAGLVVNYLQFSYSYNNLGDYALAHVYHEQSMFSNNDNKRVSLASLNKKMTTFSGNFNTSMGELIAADYCRFDGMKSLHLVFKGLTDVVTVFVVPKEEHLTFTDKFSDKTLQGESLSFENANIIVVSDKNESLSKWQNVIKNNITWLI</sequence>
<feature type="transmembrane region" description="Helical" evidence="1">
    <location>
        <begin position="96"/>
        <end position="115"/>
    </location>
</feature>
<keyword evidence="1" id="KW-0812">Transmembrane</keyword>
<accession>A0ABS9X5N7</accession>
<protein>
    <submittedName>
        <fullName evidence="2">DUF3379 domain-containing protein</fullName>
    </submittedName>
</protein>
<evidence type="ECO:0000256" key="1">
    <source>
        <dbReference type="SAM" id="Phobius"/>
    </source>
</evidence>